<evidence type="ECO:0000313" key="7">
    <source>
        <dbReference type="EMBL" id="MBC3917993.1"/>
    </source>
</evidence>
<dbReference type="InterPro" id="IPR012001">
    <property type="entry name" value="Thiamin_PyroP_enz_TPP-bd_dom"/>
</dbReference>
<reference evidence="7 8" key="1">
    <citation type="submission" date="2020-08" db="EMBL/GenBank/DDBJ databases">
        <title>Novel species isolated from subtropical streams in China.</title>
        <authorList>
            <person name="Lu H."/>
        </authorList>
    </citation>
    <scope>NUCLEOTIDE SEQUENCE [LARGE SCALE GENOMIC DNA]</scope>
    <source>
        <strain evidence="7 8">CY18W</strain>
    </source>
</reference>
<dbReference type="InterPro" id="IPR012000">
    <property type="entry name" value="Thiamin_PyroP_enz_cen_dom"/>
</dbReference>
<evidence type="ECO:0000259" key="6">
    <source>
        <dbReference type="Pfam" id="PF02776"/>
    </source>
</evidence>
<name>A0ABR6ZR33_9BURK</name>
<dbReference type="SUPFAM" id="SSF52518">
    <property type="entry name" value="Thiamin diphosphate-binding fold (THDP-binding)"/>
    <property type="match status" value="2"/>
</dbReference>
<evidence type="ECO:0000256" key="1">
    <source>
        <dbReference type="ARBA" id="ARBA00007812"/>
    </source>
</evidence>
<feature type="domain" description="Thiamine pyrophosphate enzyme N-terminal TPP-binding" evidence="6">
    <location>
        <begin position="10"/>
        <end position="125"/>
    </location>
</feature>
<dbReference type="EMBL" id="JACOGF010000004">
    <property type="protein sequence ID" value="MBC3917993.1"/>
    <property type="molecule type" value="Genomic_DNA"/>
</dbReference>
<feature type="domain" description="Thiamine pyrophosphate enzyme central" evidence="4">
    <location>
        <begin position="209"/>
        <end position="345"/>
    </location>
</feature>
<evidence type="ECO:0000256" key="2">
    <source>
        <dbReference type="ARBA" id="ARBA00023052"/>
    </source>
</evidence>
<organism evidence="7 8">
    <name type="scientific">Undibacterium hunanense</name>
    <dbReference type="NCBI Taxonomy" id="2762292"/>
    <lineage>
        <taxon>Bacteria</taxon>
        <taxon>Pseudomonadati</taxon>
        <taxon>Pseudomonadota</taxon>
        <taxon>Betaproteobacteria</taxon>
        <taxon>Burkholderiales</taxon>
        <taxon>Oxalobacteraceae</taxon>
        <taxon>Undibacterium</taxon>
    </lineage>
</organism>
<accession>A0ABR6ZR33</accession>
<evidence type="ECO:0000259" key="5">
    <source>
        <dbReference type="Pfam" id="PF02775"/>
    </source>
</evidence>
<dbReference type="InterPro" id="IPR011766">
    <property type="entry name" value="TPP_enzyme_TPP-bd"/>
</dbReference>
<dbReference type="SUPFAM" id="SSF52467">
    <property type="entry name" value="DHS-like NAD/FAD-binding domain"/>
    <property type="match status" value="1"/>
</dbReference>
<dbReference type="Pfam" id="PF02776">
    <property type="entry name" value="TPP_enzyme_N"/>
    <property type="match status" value="1"/>
</dbReference>
<dbReference type="InterPro" id="IPR029061">
    <property type="entry name" value="THDP-binding"/>
</dbReference>
<protein>
    <submittedName>
        <fullName evidence="7">Thiamine pyrophosphate-binding protein</fullName>
    </submittedName>
</protein>
<dbReference type="RefSeq" id="WP_186947217.1">
    <property type="nucleotide sequence ID" value="NZ_JACOGF010000004.1"/>
</dbReference>
<evidence type="ECO:0000259" key="4">
    <source>
        <dbReference type="Pfam" id="PF00205"/>
    </source>
</evidence>
<dbReference type="InterPro" id="IPR045229">
    <property type="entry name" value="TPP_enz"/>
</dbReference>
<keyword evidence="8" id="KW-1185">Reference proteome</keyword>
<dbReference type="Pfam" id="PF02775">
    <property type="entry name" value="TPP_enzyme_C"/>
    <property type="match status" value="1"/>
</dbReference>
<dbReference type="Gene3D" id="3.40.50.1220">
    <property type="entry name" value="TPP-binding domain"/>
    <property type="match status" value="1"/>
</dbReference>
<dbReference type="CDD" id="cd07035">
    <property type="entry name" value="TPP_PYR_POX_like"/>
    <property type="match status" value="1"/>
</dbReference>
<feature type="domain" description="Thiamine pyrophosphate enzyme TPP-binding" evidence="5">
    <location>
        <begin position="418"/>
        <end position="562"/>
    </location>
</feature>
<dbReference type="InterPro" id="IPR029035">
    <property type="entry name" value="DHS-like_NAD/FAD-binding_dom"/>
</dbReference>
<keyword evidence="2 3" id="KW-0786">Thiamine pyrophosphate</keyword>
<dbReference type="Gene3D" id="3.40.50.970">
    <property type="match status" value="2"/>
</dbReference>
<sequence length="611" mass="66950">MNTDKSKLVKVSDYICSRIRELTGSSHVFLLSGGGMMHLLDSVGSSELASFPMHHEQAAAIAAYAYGRTINSTGVCFATSGPGATNTLTGVAGAFTDSVPMLFISGQVSTLFSQRQHGLRQRGFQEFNIIDVVTPTTKYARFVDNAQDIRYELEKACFLARAGRPGPVWLDLPLDVQAASIDPDSLRGFDPAAEGLDDLNPAPDQQLVQSILTHLRNAKRPLIVLGHGVWLAGAKDEARQLLELLNIPVQTTWNAIDLVPEANPNYFGRANAYGPRYANFIIQNADYLLSIGARLGVQHTGYNVEAFAREAFVDMVDLDPAEASKPFLKVDRFSRCDAKALITALISELQKQPRDMTPSTEWHAYCNRMKTSYPMAPSLQEAGPEQPVDPYYFVEALSDLLPDDALVPLGSSGTSFTVSGQAFLPKANQRVFHAKGMAAMGFGMPSAIGASVALNHKMAVTLVGDGGFQLNVQELQTMVHHALPVKIFVVNNGGYHAIRVTQENYFNQRYVGSTTESGVSLPSLQKIADAYGLHYRVIQNNAAVRDEIHATLSNQLPEIIEIMVDPHRHLMPKLGSYIKPDGTMASRPLEDLLPLLDRDEFRANMYTKPLE</sequence>
<dbReference type="CDD" id="cd00568">
    <property type="entry name" value="TPP_enzymes"/>
    <property type="match status" value="1"/>
</dbReference>
<dbReference type="PANTHER" id="PTHR18968:SF142">
    <property type="entry name" value="ACETOLACTATE SYNTHASE"/>
    <property type="match status" value="1"/>
</dbReference>
<comment type="similarity">
    <text evidence="1 3">Belongs to the TPP enzyme family.</text>
</comment>
<evidence type="ECO:0000256" key="3">
    <source>
        <dbReference type="RuleBase" id="RU362132"/>
    </source>
</evidence>
<dbReference type="Pfam" id="PF00205">
    <property type="entry name" value="TPP_enzyme_M"/>
    <property type="match status" value="1"/>
</dbReference>
<proteinExistence type="inferred from homology"/>
<gene>
    <name evidence="7" type="ORF">H8L32_10945</name>
</gene>
<dbReference type="Proteomes" id="UP000650424">
    <property type="component" value="Unassembled WGS sequence"/>
</dbReference>
<dbReference type="PANTHER" id="PTHR18968">
    <property type="entry name" value="THIAMINE PYROPHOSPHATE ENZYMES"/>
    <property type="match status" value="1"/>
</dbReference>
<comment type="caution">
    <text evidence="7">The sequence shown here is derived from an EMBL/GenBank/DDBJ whole genome shotgun (WGS) entry which is preliminary data.</text>
</comment>
<evidence type="ECO:0000313" key="8">
    <source>
        <dbReference type="Proteomes" id="UP000650424"/>
    </source>
</evidence>